<dbReference type="Gene3D" id="3.40.50.410">
    <property type="entry name" value="von Willebrand factor, type A domain"/>
    <property type="match status" value="1"/>
</dbReference>
<dbReference type="SUPFAM" id="SSF53300">
    <property type="entry name" value="vWA-like"/>
    <property type="match status" value="1"/>
</dbReference>
<evidence type="ECO:0000313" key="4">
    <source>
        <dbReference type="Proteomes" id="UP000318878"/>
    </source>
</evidence>
<dbReference type="InterPro" id="IPR036465">
    <property type="entry name" value="vWFA_dom_sf"/>
</dbReference>
<reference evidence="3 4" key="1">
    <citation type="submission" date="2019-02" db="EMBL/GenBank/DDBJ databases">
        <title>Deep-cultivation of Planctomycetes and their phenomic and genomic characterization uncovers novel biology.</title>
        <authorList>
            <person name="Wiegand S."/>
            <person name="Jogler M."/>
            <person name="Boedeker C."/>
            <person name="Pinto D."/>
            <person name="Vollmers J."/>
            <person name="Rivas-Marin E."/>
            <person name="Kohn T."/>
            <person name="Peeters S.H."/>
            <person name="Heuer A."/>
            <person name="Rast P."/>
            <person name="Oberbeckmann S."/>
            <person name="Bunk B."/>
            <person name="Jeske O."/>
            <person name="Meyerdierks A."/>
            <person name="Storesund J.E."/>
            <person name="Kallscheuer N."/>
            <person name="Luecker S."/>
            <person name="Lage O.M."/>
            <person name="Pohl T."/>
            <person name="Merkel B.J."/>
            <person name="Hornburger P."/>
            <person name="Mueller R.-W."/>
            <person name="Bruemmer F."/>
            <person name="Labrenz M."/>
            <person name="Spormann A.M."/>
            <person name="Op Den Camp H."/>
            <person name="Overmann J."/>
            <person name="Amann R."/>
            <person name="Jetten M.S.M."/>
            <person name="Mascher T."/>
            <person name="Medema M.H."/>
            <person name="Devos D.P."/>
            <person name="Kaster A.-K."/>
            <person name="Ovreas L."/>
            <person name="Rohde M."/>
            <person name="Galperin M.Y."/>
            <person name="Jogler C."/>
        </authorList>
    </citation>
    <scope>NUCLEOTIDE SEQUENCE [LARGE SCALE GENOMIC DNA]</scope>
    <source>
        <strain evidence="3 4">Enr8</strain>
    </source>
</reference>
<dbReference type="OrthoDB" id="291546at2"/>
<feature type="chain" id="PRO_5023131888" description="VWFA domain-containing protein" evidence="1">
    <location>
        <begin position="27"/>
        <end position="1295"/>
    </location>
</feature>
<dbReference type="Pfam" id="PF13768">
    <property type="entry name" value="VWA_3"/>
    <property type="match status" value="1"/>
</dbReference>
<dbReference type="InterPro" id="IPR002035">
    <property type="entry name" value="VWF_A"/>
</dbReference>
<dbReference type="CDD" id="cd00198">
    <property type="entry name" value="vWFA"/>
    <property type="match status" value="1"/>
</dbReference>
<name>A0A5C5UZD7_9BACT</name>
<sequence length="1295" mass="139711" precursor="true">MPKGERMARCVLASLAIMLGSSVASLATAEEAKLATYEATGGPTYFAMSISPGQLKAAPGEVVILVDTSASQTGIYREDSLKTLKALLASLSPETRVKVMGGDLHAVAMNDGFVAPTGAAADAAVAKLTKRAPLGSTDLPTMLTEAAAQFEGGLDTPRSIVYLGDGASRARMLEDAELKSLVGTLTKARTAVNAFAIGPERDIQLLAVLANQTGGDVIADTNQSAAADVGALIATAAETPVIWPTDVQFSKNVTAHFPKQTPPLRGDRDTIVVGQLAEAGDVTVKFTGMSDGKSVQMNFSAKPEASDDQAYLPELIKLAEKDGGMSMPTVGSVGLRETARVLLAAADTFSQMSGQALATGDALGAQRLADAALQRDPNNPQAALVKKAAVAQIGDDDSLRMVNAQAQPGADLAADEGNFLNEVQRQQIRQAEVIKIEVENALSNAREQMGVQPEMVKDSLKLLLESVDRAPELQADVRRNLRNRIVSAIQMADRRAVQVESERLERDENAAIAAERIRITETLLRDQERVRSIMEMFNALMDENKYVEAEEAAFAAREIDPGNLATHAAVYNAELVGNFYNIERIRELRYKGVIDTLWLVEESHVPFPDEPPIIYPDREFWEDITRRRKKYASVDLATTGEAEKKIFEQLNEPTKIAFIDTPLVEVVEYLKTLHGIEIQLNNRALEDVGLSPDVPVTRNLEGISLRSALRLLLKELELTYVVANEVLEITTPEDAESELVTKVYPVADLVMPIPSGGGGFGSQVGGGQNGAFGGGQGGGGFGGGGGGFGGGQGGGGGGFFAVDDDKSVLKLGPTVEEKQAEIQIEAQPAVAPQPKAELKLEVREGETRADAWERLLDAGADIPASDVRSEVRRMMNSKQYDQVTALIQAFLRHGQPQPWMYEALGMAMQLNHAPKEEIERSLMSAIDFTSGPEHMLYVAIYMTRVGLDERALKLFQEVAKIEPLRPEPYALGLAAAKRLDDFDGIQWACVGALKQAWPTESVKIKTDAFLSAKAALGRLQKEGRIDEAKEFSKALNEALIRDCIVNVTWTGDADLDIAVEEPTGSVCSLRNPRTVGGGVLLGDTASSLNQQDDQGFSETYVCPVGFPGEYKLLVRRIWGEVTAGKVTVDVYTSYGAKQQQHVRRQIPLGDSAAIVNFTLNEGRRTDNLEENQVQVAAKAHVEMGRAVLAQALNNYSDSYTSESYQTARQEMANNRPFIRNRSAVGFRPEITVLPEGVQFQAFAVISADRRYVRFTGFPSFTQIGNVTTFNIGNGDFNTIEDGTSGGTADDDDAAN</sequence>
<evidence type="ECO:0000313" key="3">
    <source>
        <dbReference type="EMBL" id="TWT30847.1"/>
    </source>
</evidence>
<protein>
    <recommendedName>
        <fullName evidence="2">VWFA domain-containing protein</fullName>
    </recommendedName>
</protein>
<keyword evidence="4" id="KW-1185">Reference proteome</keyword>
<evidence type="ECO:0000259" key="2">
    <source>
        <dbReference type="Pfam" id="PF13768"/>
    </source>
</evidence>
<feature type="signal peptide" evidence="1">
    <location>
        <begin position="1"/>
        <end position="26"/>
    </location>
</feature>
<evidence type="ECO:0000256" key="1">
    <source>
        <dbReference type="SAM" id="SignalP"/>
    </source>
</evidence>
<keyword evidence="1" id="KW-0732">Signal</keyword>
<dbReference type="Proteomes" id="UP000318878">
    <property type="component" value="Unassembled WGS sequence"/>
</dbReference>
<dbReference type="EMBL" id="SJPF01000005">
    <property type="protein sequence ID" value="TWT30847.1"/>
    <property type="molecule type" value="Genomic_DNA"/>
</dbReference>
<proteinExistence type="predicted"/>
<comment type="caution">
    <text evidence="3">The sequence shown here is derived from an EMBL/GenBank/DDBJ whole genome shotgun (WGS) entry which is preliminary data.</text>
</comment>
<gene>
    <name evidence="3" type="ORF">Enr8_43730</name>
</gene>
<organism evidence="3 4">
    <name type="scientific">Blastopirellula retiformator</name>
    <dbReference type="NCBI Taxonomy" id="2527970"/>
    <lineage>
        <taxon>Bacteria</taxon>
        <taxon>Pseudomonadati</taxon>
        <taxon>Planctomycetota</taxon>
        <taxon>Planctomycetia</taxon>
        <taxon>Pirellulales</taxon>
        <taxon>Pirellulaceae</taxon>
        <taxon>Blastopirellula</taxon>
    </lineage>
</organism>
<accession>A0A5C5UZD7</accession>
<feature type="domain" description="VWFA" evidence="2">
    <location>
        <begin position="61"/>
        <end position="215"/>
    </location>
</feature>